<comment type="caution">
    <text evidence="1">The sequence shown here is derived from an EMBL/GenBank/DDBJ whole genome shotgun (WGS) entry which is preliminary data.</text>
</comment>
<sequence>MTKMVNLIRPWYWYWLRSDRKNWMLTIELFKMVHVGIWRSHGVFGWKKQFFWRRPF</sequence>
<protein>
    <submittedName>
        <fullName evidence="1">Uncharacterized protein</fullName>
    </submittedName>
</protein>
<organism evidence="1">
    <name type="scientific">marine sediment metagenome</name>
    <dbReference type="NCBI Taxonomy" id="412755"/>
    <lineage>
        <taxon>unclassified sequences</taxon>
        <taxon>metagenomes</taxon>
        <taxon>ecological metagenomes</taxon>
    </lineage>
</organism>
<gene>
    <name evidence="1" type="ORF">LCGC14_0595100</name>
</gene>
<reference evidence="1" key="1">
    <citation type="journal article" date="2015" name="Nature">
        <title>Complex archaea that bridge the gap between prokaryotes and eukaryotes.</title>
        <authorList>
            <person name="Spang A."/>
            <person name="Saw J.H."/>
            <person name="Jorgensen S.L."/>
            <person name="Zaremba-Niedzwiedzka K."/>
            <person name="Martijn J."/>
            <person name="Lind A.E."/>
            <person name="van Eijk R."/>
            <person name="Schleper C."/>
            <person name="Guy L."/>
            <person name="Ettema T.J."/>
        </authorList>
    </citation>
    <scope>NUCLEOTIDE SEQUENCE</scope>
</reference>
<name>A0A0F9TYE7_9ZZZZ</name>
<dbReference type="EMBL" id="LAZR01000940">
    <property type="protein sequence ID" value="KKN54161.1"/>
    <property type="molecule type" value="Genomic_DNA"/>
</dbReference>
<proteinExistence type="predicted"/>
<evidence type="ECO:0000313" key="1">
    <source>
        <dbReference type="EMBL" id="KKN54161.1"/>
    </source>
</evidence>
<accession>A0A0F9TYE7</accession>
<dbReference type="AlphaFoldDB" id="A0A0F9TYE7"/>